<evidence type="ECO:0000256" key="12">
    <source>
        <dbReference type="RuleBase" id="RU000454"/>
    </source>
</evidence>
<evidence type="ECO:0000256" key="6">
    <source>
        <dbReference type="ARBA" id="ARBA00022750"/>
    </source>
</evidence>
<feature type="chain" id="PRO_5038932552" description="Peptidase A1 domain-containing protein" evidence="14">
    <location>
        <begin position="28"/>
        <end position="496"/>
    </location>
</feature>
<reference evidence="16" key="1">
    <citation type="journal article" date="2019" name="bioRxiv">
        <title>The Genome of the Zebra Mussel, Dreissena polymorpha: A Resource for Invasive Species Research.</title>
        <authorList>
            <person name="McCartney M.A."/>
            <person name="Auch B."/>
            <person name="Kono T."/>
            <person name="Mallez S."/>
            <person name="Zhang Y."/>
            <person name="Obille A."/>
            <person name="Becker A."/>
            <person name="Abrahante J.E."/>
            <person name="Garbe J."/>
            <person name="Badalamenti J.P."/>
            <person name="Herman A."/>
            <person name="Mangelson H."/>
            <person name="Liachko I."/>
            <person name="Sullivan S."/>
            <person name="Sone E.D."/>
            <person name="Koren S."/>
            <person name="Silverstein K.A.T."/>
            <person name="Beckman K.B."/>
            <person name="Gohl D.M."/>
        </authorList>
    </citation>
    <scope>NUCLEOTIDE SEQUENCE</scope>
    <source>
        <strain evidence="16">Duluth1</strain>
        <tissue evidence="16">Whole animal</tissue>
    </source>
</reference>
<evidence type="ECO:0000256" key="3">
    <source>
        <dbReference type="ARBA" id="ARBA00022670"/>
    </source>
</evidence>
<protein>
    <recommendedName>
        <fullName evidence="15">Peptidase A1 domain-containing protein</fullName>
    </recommendedName>
</protein>
<proteinExistence type="inferred from homology"/>
<keyword evidence="6 12" id="KW-0064">Aspartyl protease</keyword>
<dbReference type="Pfam" id="PF00026">
    <property type="entry name" value="Asp"/>
    <property type="match status" value="1"/>
</dbReference>
<evidence type="ECO:0000259" key="15">
    <source>
        <dbReference type="PROSITE" id="PS51767"/>
    </source>
</evidence>
<dbReference type="PRINTS" id="PR01815">
    <property type="entry name" value="BACEFAMILY"/>
</dbReference>
<dbReference type="SUPFAM" id="SSF50630">
    <property type="entry name" value="Acid proteases"/>
    <property type="match status" value="1"/>
</dbReference>
<accession>A0A9D3YQ25</accession>
<dbReference type="GO" id="GO:0005802">
    <property type="term" value="C:trans-Golgi network"/>
    <property type="evidence" value="ECO:0007669"/>
    <property type="project" value="TreeGrafter"/>
</dbReference>
<feature type="domain" description="Peptidase A1" evidence="15">
    <location>
        <begin position="64"/>
        <end position="405"/>
    </location>
</feature>
<feature type="transmembrane region" description="Helical" evidence="13">
    <location>
        <begin position="447"/>
        <end position="468"/>
    </location>
</feature>
<dbReference type="EMBL" id="JAIWYP010000015">
    <property type="protein sequence ID" value="KAH3702830.1"/>
    <property type="molecule type" value="Genomic_DNA"/>
</dbReference>
<dbReference type="InterPro" id="IPR033121">
    <property type="entry name" value="PEPTIDASE_A1"/>
</dbReference>
<keyword evidence="8 13" id="KW-1133">Transmembrane helix</keyword>
<evidence type="ECO:0000256" key="9">
    <source>
        <dbReference type="ARBA" id="ARBA00023136"/>
    </source>
</evidence>
<keyword evidence="7 12" id="KW-0378">Hydrolase</keyword>
<evidence type="ECO:0000313" key="16">
    <source>
        <dbReference type="EMBL" id="KAH3702830.1"/>
    </source>
</evidence>
<keyword evidence="5 14" id="KW-0732">Signal</keyword>
<evidence type="ECO:0000313" key="17">
    <source>
        <dbReference type="Proteomes" id="UP000828390"/>
    </source>
</evidence>
<dbReference type="InterPro" id="IPR001461">
    <property type="entry name" value="Aspartic_peptidase_A1"/>
</dbReference>
<dbReference type="PRINTS" id="PR00792">
    <property type="entry name" value="PEPSIN"/>
</dbReference>
<comment type="similarity">
    <text evidence="2 12">Belongs to the peptidase A1 family.</text>
</comment>
<evidence type="ECO:0000256" key="4">
    <source>
        <dbReference type="ARBA" id="ARBA00022692"/>
    </source>
</evidence>
<dbReference type="PRINTS" id="PR01816">
    <property type="entry name" value="BACE1"/>
</dbReference>
<dbReference type="FunFam" id="2.40.70.10:FF:000007">
    <property type="entry name" value="Beta-secretase 1"/>
    <property type="match status" value="1"/>
</dbReference>
<dbReference type="Gene3D" id="2.40.70.10">
    <property type="entry name" value="Acid Proteases"/>
    <property type="match status" value="2"/>
</dbReference>
<dbReference type="PROSITE" id="PS51767">
    <property type="entry name" value="PEPTIDASE_A1"/>
    <property type="match status" value="1"/>
</dbReference>
<dbReference type="InterPro" id="IPR001969">
    <property type="entry name" value="Aspartic_peptidase_AS"/>
</dbReference>
<evidence type="ECO:0000256" key="1">
    <source>
        <dbReference type="ARBA" id="ARBA00004479"/>
    </source>
</evidence>
<keyword evidence="9 13" id="KW-0472">Membrane</keyword>
<sequence length="496" mass="55017">MWNTQSTGSWLTIILLLLELIFSVVFAELFQVKKHARLRKEINTAPFQYESQIGNLVGKVGEGYYLEVLIGTQPQKLNLLIDTGSSNLAVACAKDDSIDRYFQTNLSSTYGSLGVKVSVPYTVGSWSGLLGHDLITMTTVPNSTVTANIACIQRSSSFYINGSDWQGILGLAYADIARPDSHVDPWFDTLVSQRGFNNVFGVQLCGRGYKTPNPEKLTGGSIVFGGVAASLYHGSLYSTPVNKEWYYEVILVDVKVNGRSLAMDCKEYNFGKTIVDTGTTNLRLPTRVFNKLVGSMKDQVTVTELLFPGFWAGLDNLCWREGYTPYHLFPNVSLVLPVNTTAAFGVIVTPQQYLRPVGEENDDKPENDCFKLAISSFDSGTVLGAIVMEGYYVVFDRHNRQVLWAESTCGYVDTKSRPSIDSSIIYAGDYNDCAYKKPETRDLTLTIIGYVMAGICGLCLVPLLVLTFQWQCRRVKCRKSSRRGSHSDVNDLMNDS</sequence>
<organism evidence="16 17">
    <name type="scientific">Dreissena polymorpha</name>
    <name type="common">Zebra mussel</name>
    <name type="synonym">Mytilus polymorpha</name>
    <dbReference type="NCBI Taxonomy" id="45954"/>
    <lineage>
        <taxon>Eukaryota</taxon>
        <taxon>Metazoa</taxon>
        <taxon>Spiralia</taxon>
        <taxon>Lophotrochozoa</taxon>
        <taxon>Mollusca</taxon>
        <taxon>Bivalvia</taxon>
        <taxon>Autobranchia</taxon>
        <taxon>Heteroconchia</taxon>
        <taxon>Euheterodonta</taxon>
        <taxon>Imparidentia</taxon>
        <taxon>Neoheterodontei</taxon>
        <taxon>Myida</taxon>
        <taxon>Dreissenoidea</taxon>
        <taxon>Dreissenidae</taxon>
        <taxon>Dreissena</taxon>
    </lineage>
</organism>
<dbReference type="Proteomes" id="UP000828390">
    <property type="component" value="Unassembled WGS sequence"/>
</dbReference>
<dbReference type="GO" id="GO:0050435">
    <property type="term" value="P:amyloid-beta metabolic process"/>
    <property type="evidence" value="ECO:0007669"/>
    <property type="project" value="TreeGrafter"/>
</dbReference>
<dbReference type="GO" id="GO:0005768">
    <property type="term" value="C:endosome"/>
    <property type="evidence" value="ECO:0007669"/>
    <property type="project" value="TreeGrafter"/>
</dbReference>
<feature type="active site" evidence="11">
    <location>
        <position position="82"/>
    </location>
</feature>
<feature type="signal peptide" evidence="14">
    <location>
        <begin position="1"/>
        <end position="27"/>
    </location>
</feature>
<gene>
    <name evidence="16" type="ORF">DPMN_077856</name>
</gene>
<evidence type="ECO:0000256" key="5">
    <source>
        <dbReference type="ARBA" id="ARBA00022729"/>
    </source>
</evidence>
<dbReference type="GO" id="GO:0005886">
    <property type="term" value="C:plasma membrane"/>
    <property type="evidence" value="ECO:0007669"/>
    <property type="project" value="TreeGrafter"/>
</dbReference>
<evidence type="ECO:0000256" key="11">
    <source>
        <dbReference type="PIRSR" id="PIRSR601461-1"/>
    </source>
</evidence>
<dbReference type="InterPro" id="IPR009120">
    <property type="entry name" value="BACE1"/>
</dbReference>
<keyword evidence="10" id="KW-0865">Zymogen</keyword>
<comment type="caution">
    <text evidence="16">The sequence shown here is derived from an EMBL/GenBank/DDBJ whole genome shotgun (WGS) entry which is preliminary data.</text>
</comment>
<feature type="active site" evidence="11">
    <location>
        <position position="276"/>
    </location>
</feature>
<dbReference type="PROSITE" id="PS00141">
    <property type="entry name" value="ASP_PROTEASE"/>
    <property type="match status" value="1"/>
</dbReference>
<dbReference type="GO" id="GO:0004190">
    <property type="term" value="F:aspartic-type endopeptidase activity"/>
    <property type="evidence" value="ECO:0007669"/>
    <property type="project" value="UniProtKB-KW"/>
</dbReference>
<evidence type="ECO:0000256" key="7">
    <source>
        <dbReference type="ARBA" id="ARBA00022801"/>
    </source>
</evidence>
<dbReference type="PANTHER" id="PTHR47965">
    <property type="entry name" value="ASPARTYL PROTEASE-RELATED"/>
    <property type="match status" value="1"/>
</dbReference>
<reference evidence="16" key="2">
    <citation type="submission" date="2020-11" db="EMBL/GenBank/DDBJ databases">
        <authorList>
            <person name="McCartney M.A."/>
            <person name="Auch B."/>
            <person name="Kono T."/>
            <person name="Mallez S."/>
            <person name="Becker A."/>
            <person name="Gohl D.M."/>
            <person name="Silverstein K.A.T."/>
            <person name="Koren S."/>
            <person name="Bechman K.B."/>
            <person name="Herman A."/>
            <person name="Abrahante J.E."/>
            <person name="Garbe J."/>
        </authorList>
    </citation>
    <scope>NUCLEOTIDE SEQUENCE</scope>
    <source>
        <strain evidence="16">Duluth1</strain>
        <tissue evidence="16">Whole animal</tissue>
    </source>
</reference>
<keyword evidence="4 13" id="KW-0812">Transmembrane</keyword>
<evidence type="ECO:0000256" key="10">
    <source>
        <dbReference type="ARBA" id="ARBA00023145"/>
    </source>
</evidence>
<keyword evidence="17" id="KW-1185">Reference proteome</keyword>
<dbReference type="InterPro" id="IPR009119">
    <property type="entry name" value="BACE"/>
</dbReference>
<dbReference type="InterPro" id="IPR021109">
    <property type="entry name" value="Peptidase_aspartic_dom_sf"/>
</dbReference>
<keyword evidence="3 12" id="KW-0645">Protease</keyword>
<evidence type="ECO:0000256" key="14">
    <source>
        <dbReference type="SAM" id="SignalP"/>
    </source>
</evidence>
<evidence type="ECO:0000256" key="13">
    <source>
        <dbReference type="SAM" id="Phobius"/>
    </source>
</evidence>
<evidence type="ECO:0000256" key="8">
    <source>
        <dbReference type="ARBA" id="ARBA00022989"/>
    </source>
</evidence>
<name>A0A9D3YQ25_DREPO</name>
<dbReference type="GO" id="GO:0006509">
    <property type="term" value="P:membrane protein ectodomain proteolysis"/>
    <property type="evidence" value="ECO:0007669"/>
    <property type="project" value="TreeGrafter"/>
</dbReference>
<dbReference type="AlphaFoldDB" id="A0A9D3YQ25"/>
<dbReference type="PANTHER" id="PTHR47965:SF12">
    <property type="entry name" value="ASPARTIC PROTEINASE 3-RELATED"/>
    <property type="match status" value="1"/>
</dbReference>
<evidence type="ECO:0000256" key="2">
    <source>
        <dbReference type="ARBA" id="ARBA00007447"/>
    </source>
</evidence>
<comment type="subcellular location">
    <subcellularLocation>
        <location evidence="1">Membrane</location>
        <topology evidence="1">Single-pass type I membrane protein</topology>
    </subcellularLocation>
</comment>